<evidence type="ECO:0000313" key="6">
    <source>
        <dbReference type="Proteomes" id="UP001183604"/>
    </source>
</evidence>
<dbReference type="PANTHER" id="PTHR34580">
    <property type="match status" value="1"/>
</dbReference>
<accession>A0A9X3PVZ4</accession>
<feature type="domain" description="WYL" evidence="1">
    <location>
        <begin position="151"/>
        <end position="214"/>
    </location>
</feature>
<evidence type="ECO:0000259" key="2">
    <source>
        <dbReference type="Pfam" id="PF25583"/>
    </source>
</evidence>
<dbReference type="InterPro" id="IPR051534">
    <property type="entry name" value="CBASS_pafABC_assoc_protein"/>
</dbReference>
<dbReference type="Proteomes" id="UP001145799">
    <property type="component" value="Unassembled WGS sequence"/>
</dbReference>
<protein>
    <submittedName>
        <fullName evidence="4">Proteasome accessory factor B</fullName>
    </submittedName>
    <submittedName>
        <fullName evidence="3">WYL domain-containing protein</fullName>
    </submittedName>
</protein>
<organism evidence="3 5">
    <name type="scientific">Glycomyces lechevalierae</name>
    <dbReference type="NCBI Taxonomy" id="256034"/>
    <lineage>
        <taxon>Bacteria</taxon>
        <taxon>Bacillati</taxon>
        <taxon>Actinomycetota</taxon>
        <taxon>Actinomycetes</taxon>
        <taxon>Glycomycetales</taxon>
        <taxon>Glycomycetaceae</taxon>
        <taxon>Glycomyces</taxon>
    </lineage>
</organism>
<sequence length="327" mass="36125">MSNDRTERLVNLVLCLLSSRRFQTSTRIARTVPGYEHNHDDKKAHDAFQRKFERDKSELRRIGIPLQSGIDYLGDGEPGYRIARSDFELPQIEFTDAEAAAVAAAARLWQQPELQSGSSDALRKLRAAGIDVDSHAAASPVKALPGAEAALAPFLEAVASRRTVVFDYLGSRDESAQQRRIQPWGCAAWRGRWYVAGWDLERGAQRCFRLSRISGKVRLTGPEGAFTIPEDVDVLAFASASEDRPLPTRATVLVRPKRAWGVRRRADQIGPRTPEGDQACFSYTDTAATAAWLASFGADVLVTDPPELVKETVACLQALAYEEEKTP</sequence>
<reference evidence="3" key="1">
    <citation type="submission" date="2022-12" db="EMBL/GenBank/DDBJ databases">
        <title>Gycomyces niveus sp.nov., a novel actinomycete isolated from soil in Shouguang.</title>
        <authorList>
            <person name="Yang X."/>
        </authorList>
    </citation>
    <scope>NUCLEOTIDE SEQUENCE</scope>
    <source>
        <strain evidence="3">DSM 44724</strain>
    </source>
</reference>
<dbReference type="EMBL" id="JAVDYD010000001">
    <property type="protein sequence ID" value="MDR7336326.1"/>
    <property type="molecule type" value="Genomic_DNA"/>
</dbReference>
<dbReference type="InterPro" id="IPR026881">
    <property type="entry name" value="WYL_dom"/>
</dbReference>
<keyword evidence="4" id="KW-0647">Proteasome</keyword>
<evidence type="ECO:0000313" key="4">
    <source>
        <dbReference type="EMBL" id="MDR7336326.1"/>
    </source>
</evidence>
<evidence type="ECO:0000313" key="5">
    <source>
        <dbReference type="Proteomes" id="UP001145799"/>
    </source>
</evidence>
<dbReference type="Proteomes" id="UP001183604">
    <property type="component" value="Unassembled WGS sequence"/>
</dbReference>
<gene>
    <name evidence="4" type="ORF">J2S69_000045</name>
    <name evidence="3" type="ORF">O2L01_17875</name>
</gene>
<dbReference type="PANTHER" id="PTHR34580:SF3">
    <property type="entry name" value="PROTEIN PAFB"/>
    <property type="match status" value="1"/>
</dbReference>
<evidence type="ECO:0000313" key="3">
    <source>
        <dbReference type="EMBL" id="MDA1386873.1"/>
    </source>
</evidence>
<dbReference type="InterPro" id="IPR057727">
    <property type="entry name" value="WCX_dom"/>
</dbReference>
<proteinExistence type="predicted"/>
<name>A0A9X3PVZ4_9ACTN</name>
<evidence type="ECO:0000259" key="1">
    <source>
        <dbReference type="Pfam" id="PF13280"/>
    </source>
</evidence>
<reference evidence="4 6" key="2">
    <citation type="submission" date="2023-07" db="EMBL/GenBank/DDBJ databases">
        <title>Sequencing the genomes of 1000 actinobacteria strains.</title>
        <authorList>
            <person name="Klenk H.-P."/>
        </authorList>
    </citation>
    <scope>NUCLEOTIDE SEQUENCE [LARGE SCALE GENOMIC DNA]</scope>
    <source>
        <strain evidence="4 6">DSM 44724</strain>
    </source>
</reference>
<dbReference type="Pfam" id="PF25583">
    <property type="entry name" value="WCX"/>
    <property type="match status" value="1"/>
</dbReference>
<comment type="caution">
    <text evidence="3">The sequence shown here is derived from an EMBL/GenBank/DDBJ whole genome shotgun (WGS) entry which is preliminary data.</text>
</comment>
<dbReference type="EMBL" id="JAPZVQ010000012">
    <property type="protein sequence ID" value="MDA1386873.1"/>
    <property type="molecule type" value="Genomic_DNA"/>
</dbReference>
<feature type="domain" description="WCX" evidence="2">
    <location>
        <begin position="247"/>
        <end position="319"/>
    </location>
</feature>
<keyword evidence="6" id="KW-1185">Reference proteome</keyword>
<dbReference type="GO" id="GO:0000502">
    <property type="term" value="C:proteasome complex"/>
    <property type="evidence" value="ECO:0007669"/>
    <property type="project" value="UniProtKB-KW"/>
</dbReference>
<dbReference type="AlphaFoldDB" id="A0A9X3PVZ4"/>
<dbReference type="Pfam" id="PF13280">
    <property type="entry name" value="WYL"/>
    <property type="match status" value="1"/>
</dbReference>
<dbReference type="RefSeq" id="WP_270123361.1">
    <property type="nucleotide sequence ID" value="NZ_BAAAOM010000001.1"/>
</dbReference>
<dbReference type="PROSITE" id="PS52050">
    <property type="entry name" value="WYL"/>
    <property type="match status" value="1"/>
</dbReference>